<keyword evidence="5 6" id="KW-0472">Membrane</keyword>
<comment type="subcellular location">
    <subcellularLocation>
        <location evidence="1">Membrane</location>
        <topology evidence="1">Multi-pass membrane protein</topology>
    </subcellularLocation>
</comment>
<comment type="similarity">
    <text evidence="2">Belongs to the TatC family.</text>
</comment>
<dbReference type="GO" id="GO:0009977">
    <property type="term" value="F:proton motive force dependent protein transmembrane transporter activity"/>
    <property type="evidence" value="ECO:0007669"/>
    <property type="project" value="TreeGrafter"/>
</dbReference>
<dbReference type="InterPro" id="IPR019820">
    <property type="entry name" value="Sec-indep_translocase_CS"/>
</dbReference>
<evidence type="ECO:0000256" key="2">
    <source>
        <dbReference type="ARBA" id="ARBA00008882"/>
    </source>
</evidence>
<evidence type="ECO:0000256" key="6">
    <source>
        <dbReference type="SAM" id="Phobius"/>
    </source>
</evidence>
<geneLocation type="chloroplast" evidence="7"/>
<dbReference type="NCBIfam" id="TIGR00945">
    <property type="entry name" value="tatC"/>
    <property type="match status" value="1"/>
</dbReference>
<evidence type="ECO:0000256" key="4">
    <source>
        <dbReference type="ARBA" id="ARBA00022989"/>
    </source>
</evidence>
<dbReference type="PROSITE" id="PS01218">
    <property type="entry name" value="TATC"/>
    <property type="match status" value="1"/>
</dbReference>
<feature type="transmembrane region" description="Helical" evidence="6">
    <location>
        <begin position="24"/>
        <end position="42"/>
    </location>
</feature>
<dbReference type="RefSeq" id="YP_009488757.1">
    <property type="nucleotide sequence ID" value="NC_037841.1"/>
</dbReference>
<evidence type="ECO:0000256" key="5">
    <source>
        <dbReference type="ARBA" id="ARBA00023136"/>
    </source>
</evidence>
<keyword evidence="4 6" id="KW-1133">Transmembrane helix</keyword>
<dbReference type="PRINTS" id="PR01840">
    <property type="entry name" value="TATCFAMILY"/>
</dbReference>
<dbReference type="EMBL" id="MG598531">
    <property type="protein sequence ID" value="AWD77321.1"/>
    <property type="molecule type" value="Genomic_DNA"/>
</dbReference>
<dbReference type="GeneID" id="36944849"/>
<sequence>MKKQLNNQAEMSIFEHLEELRQRFFIAFIIFFITTGVCFLYIKNISFLLQKPAIGVKFLQLAPGEYLFASIKIAIYTGILISSPFTIYQILVFILPGLTKRETSIVIPIFLSSIILFFLGILFSYQFLAPAALQLLIHYGSDIVEPIWSFEQYFNFILLLLFSTGLAFQIPVIQFILGVLNILSSKTMLSYWKYAIFISTIIGAILTPSTDPITQILMSSAILLLYFSGILLLKTFNK</sequence>
<evidence type="ECO:0000256" key="3">
    <source>
        <dbReference type="ARBA" id="ARBA00022692"/>
    </source>
</evidence>
<dbReference type="PANTHER" id="PTHR30371">
    <property type="entry name" value="SEC-INDEPENDENT PROTEIN TRANSLOCASE PROTEIN TATC"/>
    <property type="match status" value="1"/>
</dbReference>
<evidence type="ECO:0000313" key="7">
    <source>
        <dbReference type="EMBL" id="AWD77321.1"/>
    </source>
</evidence>
<feature type="transmembrane region" description="Helical" evidence="6">
    <location>
        <begin position="191"/>
        <end position="207"/>
    </location>
</feature>
<feature type="transmembrane region" description="Helical" evidence="6">
    <location>
        <begin position="73"/>
        <end position="95"/>
    </location>
</feature>
<dbReference type="Pfam" id="PF00902">
    <property type="entry name" value="TatC"/>
    <property type="match status" value="1"/>
</dbReference>
<keyword evidence="7" id="KW-0150">Chloroplast</keyword>
<keyword evidence="7" id="KW-0934">Plastid</keyword>
<dbReference type="PANTHER" id="PTHR30371:SF0">
    <property type="entry name" value="SEC-INDEPENDENT PROTEIN TRANSLOCASE PROTEIN TATC, CHLOROPLASTIC-RELATED"/>
    <property type="match status" value="1"/>
</dbReference>
<feature type="transmembrane region" description="Helical" evidence="6">
    <location>
        <begin position="213"/>
        <end position="233"/>
    </location>
</feature>
<dbReference type="GO" id="GO:0043953">
    <property type="term" value="P:protein transport by the Tat complex"/>
    <property type="evidence" value="ECO:0007669"/>
    <property type="project" value="TreeGrafter"/>
</dbReference>
<organism evidence="7">
    <name type="scientific">Grateloupia filicina</name>
    <dbReference type="NCBI Taxonomy" id="31455"/>
    <lineage>
        <taxon>Eukaryota</taxon>
        <taxon>Rhodophyta</taxon>
        <taxon>Florideophyceae</taxon>
        <taxon>Rhodymeniophycidae</taxon>
        <taxon>Halymeniales</taxon>
        <taxon>Halymeniaceae</taxon>
        <taxon>Grateloupia</taxon>
    </lineage>
</organism>
<feature type="transmembrane region" description="Helical" evidence="6">
    <location>
        <begin position="107"/>
        <end position="133"/>
    </location>
</feature>
<accession>A0A2S1FX20</accession>
<proteinExistence type="inferred from homology"/>
<name>A0A2S1FX20_9FLOR</name>
<dbReference type="AlphaFoldDB" id="A0A2S1FX20"/>
<feature type="transmembrane region" description="Helical" evidence="6">
    <location>
        <begin position="153"/>
        <end position="179"/>
    </location>
</feature>
<reference evidence="7" key="1">
    <citation type="submission" date="2017-12" db="EMBL/GenBank/DDBJ databases">
        <title>Complete Sequences of the chloroplast DNA of the Grateloupia filicina.</title>
        <authorList>
            <person name="Liu T."/>
            <person name="Liu C."/>
            <person name="Li Y."/>
        </authorList>
    </citation>
    <scope>NUCLEOTIDE SEQUENCE</scope>
</reference>
<evidence type="ECO:0000256" key="1">
    <source>
        <dbReference type="ARBA" id="ARBA00004141"/>
    </source>
</evidence>
<dbReference type="InterPro" id="IPR002033">
    <property type="entry name" value="TatC"/>
</dbReference>
<dbReference type="GO" id="GO:0065002">
    <property type="term" value="P:intracellular protein transmembrane transport"/>
    <property type="evidence" value="ECO:0007669"/>
    <property type="project" value="TreeGrafter"/>
</dbReference>
<dbReference type="GO" id="GO:0033281">
    <property type="term" value="C:TAT protein transport complex"/>
    <property type="evidence" value="ECO:0007669"/>
    <property type="project" value="TreeGrafter"/>
</dbReference>
<dbReference type="HAMAP" id="MF_00902">
    <property type="entry name" value="TatC"/>
    <property type="match status" value="1"/>
</dbReference>
<gene>
    <name evidence="7" type="primary">ycf43</name>
    <name evidence="7" type="ORF">Grafi_p187</name>
</gene>
<keyword evidence="3 6" id="KW-0812">Transmembrane</keyword>
<protein>
    <submittedName>
        <fullName evidence="7">TatC-like protein Ycf43</fullName>
    </submittedName>
</protein>